<dbReference type="PROSITE" id="PS50883">
    <property type="entry name" value="EAL"/>
    <property type="match status" value="1"/>
</dbReference>
<dbReference type="CDD" id="cd01949">
    <property type="entry name" value="GGDEF"/>
    <property type="match status" value="1"/>
</dbReference>
<dbReference type="SUPFAM" id="SSF55073">
    <property type="entry name" value="Nucleotide cyclase"/>
    <property type="match status" value="1"/>
</dbReference>
<dbReference type="Pfam" id="PF00563">
    <property type="entry name" value="EAL"/>
    <property type="match status" value="1"/>
</dbReference>
<dbReference type="InterPro" id="IPR035919">
    <property type="entry name" value="EAL_sf"/>
</dbReference>
<evidence type="ECO:0000256" key="6">
    <source>
        <dbReference type="ARBA" id="ARBA00070616"/>
    </source>
</evidence>
<keyword evidence="1" id="KW-0808">Transferase</keyword>
<dbReference type="SMART" id="SM00086">
    <property type="entry name" value="PAC"/>
    <property type="match status" value="2"/>
</dbReference>
<dbReference type="InterPro" id="IPR001610">
    <property type="entry name" value="PAC"/>
</dbReference>
<dbReference type="InterPro" id="IPR035965">
    <property type="entry name" value="PAS-like_dom_sf"/>
</dbReference>
<dbReference type="CDD" id="cd00130">
    <property type="entry name" value="PAS"/>
    <property type="match status" value="1"/>
</dbReference>
<comment type="caution">
    <text evidence="12">The sequence shown here is derived from an EMBL/GenBank/DDBJ whole genome shotgun (WGS) entry which is preliminary data.</text>
</comment>
<dbReference type="OrthoDB" id="6341453at2"/>
<evidence type="ECO:0000256" key="2">
    <source>
        <dbReference type="ARBA" id="ARBA00022741"/>
    </source>
</evidence>
<dbReference type="AlphaFoldDB" id="A0A432Z7D9"/>
<dbReference type="Proteomes" id="UP000287908">
    <property type="component" value="Unassembled WGS sequence"/>
</dbReference>
<protein>
    <recommendedName>
        <fullName evidence="6">Sensor protein FixL</fullName>
    </recommendedName>
</protein>
<feature type="domain" description="GGDEF" evidence="11">
    <location>
        <begin position="290"/>
        <end position="424"/>
    </location>
</feature>
<dbReference type="PROSITE" id="PS50113">
    <property type="entry name" value="PAC"/>
    <property type="match status" value="2"/>
</dbReference>
<dbReference type="InterPro" id="IPR000700">
    <property type="entry name" value="PAS-assoc_C"/>
</dbReference>
<evidence type="ECO:0000259" key="8">
    <source>
        <dbReference type="PROSITE" id="PS50112"/>
    </source>
</evidence>
<evidence type="ECO:0000256" key="4">
    <source>
        <dbReference type="ARBA" id="ARBA00022840"/>
    </source>
</evidence>
<organism evidence="12 13">
    <name type="scientific">Idiomarina seosinensis</name>
    <dbReference type="NCBI Taxonomy" id="281739"/>
    <lineage>
        <taxon>Bacteria</taxon>
        <taxon>Pseudomonadati</taxon>
        <taxon>Pseudomonadota</taxon>
        <taxon>Gammaproteobacteria</taxon>
        <taxon>Alteromonadales</taxon>
        <taxon>Idiomarinaceae</taxon>
        <taxon>Idiomarina</taxon>
    </lineage>
</organism>
<evidence type="ECO:0000256" key="5">
    <source>
        <dbReference type="ARBA" id="ARBA00059827"/>
    </source>
</evidence>
<feature type="domain" description="PAC" evidence="9">
    <location>
        <begin position="83"/>
        <end position="134"/>
    </location>
</feature>
<evidence type="ECO:0000259" key="11">
    <source>
        <dbReference type="PROSITE" id="PS50887"/>
    </source>
</evidence>
<accession>A0A432Z7D9</accession>
<dbReference type="NCBIfam" id="TIGR00229">
    <property type="entry name" value="sensory_box"/>
    <property type="match status" value="1"/>
</dbReference>
<name>A0A432Z7D9_9GAMM</name>
<feature type="coiled-coil region" evidence="7">
    <location>
        <begin position="122"/>
        <end position="149"/>
    </location>
</feature>
<dbReference type="GO" id="GO:0005524">
    <property type="term" value="F:ATP binding"/>
    <property type="evidence" value="ECO:0007669"/>
    <property type="project" value="UniProtKB-KW"/>
</dbReference>
<dbReference type="SMART" id="SM00091">
    <property type="entry name" value="PAS"/>
    <property type="match status" value="1"/>
</dbReference>
<dbReference type="RefSeq" id="WP_126785530.1">
    <property type="nucleotide sequence ID" value="NZ_PIQF01000004.1"/>
</dbReference>
<dbReference type="InterPro" id="IPR013655">
    <property type="entry name" value="PAS_fold_3"/>
</dbReference>
<feature type="domain" description="PAS" evidence="8">
    <location>
        <begin position="135"/>
        <end position="188"/>
    </location>
</feature>
<dbReference type="InterPro" id="IPR000160">
    <property type="entry name" value="GGDEF_dom"/>
</dbReference>
<dbReference type="PANTHER" id="PTHR44757">
    <property type="entry name" value="DIGUANYLATE CYCLASE DGCP"/>
    <property type="match status" value="1"/>
</dbReference>
<dbReference type="Pfam" id="PF00990">
    <property type="entry name" value="GGDEF"/>
    <property type="match status" value="1"/>
</dbReference>
<sequence>MPVDESSKFFQLHNNMETMANIGGFWYQPELEELSWTRQLKRIHGVAEDFQPTYAKAMAFHLPAHRLFVDQLVTESIESGGSWSTESEIERADGNRRWVAISAEVTTDDSGYITLFGSMQDITAKKRRLAQLQEQAGTLKSTLDNLLDAVITIDSNGLIKHFSQPAEKMFGYSYADVKDKNVSVLMPEPYASEHDNYMHNYQRTGKARIIGIGREVTAQRKSGETFPADLAVTEVKQAGATHYVGIIRDITQQKENAKRLEYLANFDELTGLPNRHRFLDLVDKQLEQSMPVLVAAINIDYFNRVNTLHGHAEGDRVIKMIASRLRKLLGKSGWVARDLGDRFWIGLPTNGTAQDPIKRLEHIHQKLRTPFVTENQGYYLTASVGVAYSTEDSEENASELLGMADAATNKARNLGRDCISVYRAEIKTDVKRDLEIESQIRHALGQGQFECWLQSKVVADGSVDGAEALVRWRRADGQLVRPDEFIPVAERLKLMIPIGIEMLQQVAQVIHQLEQAKVPQAIAVNVSPVEFLAPNFVESVKEIFTEESASLSLLTIEITESLLVSGEEQVQQRMEQLRLHGVTFSIDDFGTGYSNLVRLQRLPINELKIDRQFVQQAEGNPKHKALLDAMLSMAKALNMKSVAEGVETAEQADYLLAQGADYLQGFYYAKPEPCRSWLEQQLKARR</sequence>
<evidence type="ECO:0000313" key="12">
    <source>
        <dbReference type="EMBL" id="RUO73729.1"/>
    </source>
</evidence>
<dbReference type="FunFam" id="3.30.450.20:FF:000060">
    <property type="entry name" value="Sensor protein FixL"/>
    <property type="match status" value="1"/>
</dbReference>
<dbReference type="InterPro" id="IPR001633">
    <property type="entry name" value="EAL_dom"/>
</dbReference>
<dbReference type="Pfam" id="PF13426">
    <property type="entry name" value="PAS_9"/>
    <property type="match status" value="1"/>
</dbReference>
<dbReference type="EMBL" id="PIQF01000004">
    <property type="protein sequence ID" value="RUO73729.1"/>
    <property type="molecule type" value="Genomic_DNA"/>
</dbReference>
<comment type="function">
    <text evidence="5">Putative oxygen sensor; modulates the activity of FixJ, a transcriptional activator of nitrogen fixation fixK gene. FixL probably acts as a kinase that phosphorylates FixJ.</text>
</comment>
<dbReference type="Pfam" id="PF08447">
    <property type="entry name" value="PAS_3"/>
    <property type="match status" value="1"/>
</dbReference>
<dbReference type="CDD" id="cd01948">
    <property type="entry name" value="EAL"/>
    <property type="match status" value="1"/>
</dbReference>
<evidence type="ECO:0000313" key="13">
    <source>
        <dbReference type="Proteomes" id="UP000287908"/>
    </source>
</evidence>
<evidence type="ECO:0000256" key="7">
    <source>
        <dbReference type="SAM" id="Coils"/>
    </source>
</evidence>
<dbReference type="NCBIfam" id="TIGR00254">
    <property type="entry name" value="GGDEF"/>
    <property type="match status" value="1"/>
</dbReference>
<keyword evidence="13" id="KW-1185">Reference proteome</keyword>
<keyword evidence="4" id="KW-0067">ATP-binding</keyword>
<dbReference type="GO" id="GO:0016301">
    <property type="term" value="F:kinase activity"/>
    <property type="evidence" value="ECO:0007669"/>
    <property type="project" value="UniProtKB-KW"/>
</dbReference>
<keyword evidence="2" id="KW-0547">Nucleotide-binding</keyword>
<feature type="domain" description="PAC" evidence="9">
    <location>
        <begin position="212"/>
        <end position="262"/>
    </location>
</feature>
<keyword evidence="7" id="KW-0175">Coiled coil</keyword>
<feature type="domain" description="EAL" evidence="10">
    <location>
        <begin position="433"/>
        <end position="685"/>
    </location>
</feature>
<proteinExistence type="predicted"/>
<evidence type="ECO:0000256" key="1">
    <source>
        <dbReference type="ARBA" id="ARBA00022679"/>
    </source>
</evidence>
<evidence type="ECO:0000256" key="3">
    <source>
        <dbReference type="ARBA" id="ARBA00022777"/>
    </source>
</evidence>
<evidence type="ECO:0000259" key="9">
    <source>
        <dbReference type="PROSITE" id="PS50113"/>
    </source>
</evidence>
<dbReference type="PROSITE" id="PS50112">
    <property type="entry name" value="PAS"/>
    <property type="match status" value="1"/>
</dbReference>
<dbReference type="PROSITE" id="PS50887">
    <property type="entry name" value="GGDEF"/>
    <property type="match status" value="1"/>
</dbReference>
<dbReference type="InterPro" id="IPR000014">
    <property type="entry name" value="PAS"/>
</dbReference>
<dbReference type="Gene3D" id="3.30.450.20">
    <property type="entry name" value="PAS domain"/>
    <property type="match status" value="2"/>
</dbReference>
<gene>
    <name evidence="12" type="ORF">CWI81_11950</name>
</gene>
<reference evidence="12 13" key="1">
    <citation type="journal article" date="2011" name="Front. Microbiol.">
        <title>Genomic signatures of strain selection and enhancement in Bacillus atrophaeus var. globigii, a historical biowarfare simulant.</title>
        <authorList>
            <person name="Gibbons H.S."/>
            <person name="Broomall S.M."/>
            <person name="McNew L.A."/>
            <person name="Daligault H."/>
            <person name="Chapman C."/>
            <person name="Bruce D."/>
            <person name="Karavis M."/>
            <person name="Krepps M."/>
            <person name="McGregor P.A."/>
            <person name="Hong C."/>
            <person name="Park K.H."/>
            <person name="Akmal A."/>
            <person name="Feldman A."/>
            <person name="Lin J.S."/>
            <person name="Chang W.E."/>
            <person name="Higgs B.W."/>
            <person name="Demirev P."/>
            <person name="Lindquist J."/>
            <person name="Liem A."/>
            <person name="Fochler E."/>
            <person name="Read T.D."/>
            <person name="Tapia R."/>
            <person name="Johnson S."/>
            <person name="Bishop-Lilly K.A."/>
            <person name="Detter C."/>
            <person name="Han C."/>
            <person name="Sozhamannan S."/>
            <person name="Rosenzweig C.N."/>
            <person name="Skowronski E.W."/>
        </authorList>
    </citation>
    <scope>NUCLEOTIDE SEQUENCE [LARGE SCALE GENOMIC DNA]</scope>
    <source>
        <strain evidence="12 13">CL-SP19</strain>
    </source>
</reference>
<keyword evidence="3" id="KW-0418">Kinase</keyword>
<dbReference type="InterPro" id="IPR043128">
    <property type="entry name" value="Rev_trsase/Diguanyl_cyclase"/>
</dbReference>
<dbReference type="SMART" id="SM00052">
    <property type="entry name" value="EAL"/>
    <property type="match status" value="1"/>
</dbReference>
<dbReference type="SMART" id="SM00267">
    <property type="entry name" value="GGDEF"/>
    <property type="match status" value="1"/>
</dbReference>
<dbReference type="InterPro" id="IPR052155">
    <property type="entry name" value="Biofilm_reg_signaling"/>
</dbReference>
<evidence type="ECO:0000259" key="10">
    <source>
        <dbReference type="PROSITE" id="PS50883"/>
    </source>
</evidence>
<dbReference type="InterPro" id="IPR029787">
    <property type="entry name" value="Nucleotide_cyclase"/>
</dbReference>
<dbReference type="Gene3D" id="3.20.20.450">
    <property type="entry name" value="EAL domain"/>
    <property type="match status" value="1"/>
</dbReference>
<dbReference type="SUPFAM" id="SSF141868">
    <property type="entry name" value="EAL domain-like"/>
    <property type="match status" value="1"/>
</dbReference>
<dbReference type="SUPFAM" id="SSF55785">
    <property type="entry name" value="PYP-like sensor domain (PAS domain)"/>
    <property type="match status" value="2"/>
</dbReference>
<dbReference type="PANTHER" id="PTHR44757:SF2">
    <property type="entry name" value="BIOFILM ARCHITECTURE MAINTENANCE PROTEIN MBAA"/>
    <property type="match status" value="1"/>
</dbReference>
<dbReference type="Gene3D" id="3.30.70.270">
    <property type="match status" value="1"/>
</dbReference>